<keyword evidence="7" id="KW-0479">Metal-binding</keyword>
<dbReference type="GO" id="GO:0005634">
    <property type="term" value="C:nucleus"/>
    <property type="evidence" value="ECO:0007669"/>
    <property type="project" value="UniProtKB-SubCell"/>
</dbReference>
<feature type="compositionally biased region" description="Basic and acidic residues" evidence="19">
    <location>
        <begin position="450"/>
        <end position="460"/>
    </location>
</feature>
<evidence type="ECO:0000256" key="18">
    <source>
        <dbReference type="SAM" id="Coils"/>
    </source>
</evidence>
<feature type="domain" description="Bromo" evidence="20">
    <location>
        <begin position="189"/>
        <end position="236"/>
    </location>
</feature>
<dbReference type="Pfam" id="PF24324">
    <property type="entry name" value="MYND_ZMYND11_ZMYD8"/>
    <property type="match status" value="1"/>
</dbReference>
<dbReference type="SUPFAM" id="SSF47370">
    <property type="entry name" value="Bromodomain"/>
    <property type="match status" value="1"/>
</dbReference>
<name>A0A1E1XKV5_AMBSC</name>
<dbReference type="Gene3D" id="1.20.920.10">
    <property type="entry name" value="Bromodomain-like"/>
    <property type="match status" value="1"/>
</dbReference>
<feature type="compositionally biased region" description="Pro residues" evidence="19">
    <location>
        <begin position="383"/>
        <end position="394"/>
    </location>
</feature>
<reference evidence="25" key="1">
    <citation type="submission" date="2016-09" db="EMBL/GenBank/DDBJ databases">
        <authorList>
            <person name="Capua I."/>
            <person name="De Benedictis P."/>
            <person name="Joannis T."/>
            <person name="Lombin L.H."/>
            <person name="Cattoli G."/>
        </authorList>
    </citation>
    <scope>NUCLEOTIDE SEQUENCE</scope>
</reference>
<evidence type="ECO:0000256" key="12">
    <source>
        <dbReference type="ARBA" id="ARBA00023015"/>
    </source>
</evidence>
<dbReference type="PANTHER" id="PTHR46379:SF1">
    <property type="entry name" value="ZINC FINGER MYND DOMAIN-CONTAINING PROTEIN 11"/>
    <property type="match status" value="1"/>
</dbReference>
<evidence type="ECO:0000256" key="17">
    <source>
        <dbReference type="PROSITE-ProRule" id="PRU00134"/>
    </source>
</evidence>
<evidence type="ECO:0000256" key="11">
    <source>
        <dbReference type="ARBA" id="ARBA00022853"/>
    </source>
</evidence>
<dbReference type="InterPro" id="IPR002893">
    <property type="entry name" value="Znf_MYND"/>
</dbReference>
<dbReference type="GO" id="GO:0009966">
    <property type="term" value="P:regulation of signal transduction"/>
    <property type="evidence" value="ECO:0007669"/>
    <property type="project" value="TreeGrafter"/>
</dbReference>
<dbReference type="PROSITE" id="PS52014">
    <property type="entry name" value="SAMD1_WH"/>
    <property type="match status" value="1"/>
</dbReference>
<evidence type="ECO:0000256" key="14">
    <source>
        <dbReference type="ARBA" id="ARBA00023163"/>
    </source>
</evidence>
<dbReference type="CDD" id="cd15537">
    <property type="entry name" value="PHD_BS69"/>
    <property type="match status" value="1"/>
</dbReference>
<dbReference type="Gene3D" id="2.30.30.140">
    <property type="match status" value="1"/>
</dbReference>
<dbReference type="Pfam" id="PF00439">
    <property type="entry name" value="Bromodomain"/>
    <property type="match status" value="1"/>
</dbReference>
<evidence type="ECO:0000256" key="9">
    <source>
        <dbReference type="ARBA" id="ARBA00022833"/>
    </source>
</evidence>
<dbReference type="PROSITE" id="PS50016">
    <property type="entry name" value="ZF_PHD_2"/>
    <property type="match status" value="1"/>
</dbReference>
<evidence type="ECO:0000313" key="25">
    <source>
        <dbReference type="EMBL" id="JAT99970.1"/>
    </source>
</evidence>
<evidence type="ECO:0000256" key="4">
    <source>
        <dbReference type="ARBA" id="ARBA00022491"/>
    </source>
</evidence>
<evidence type="ECO:0000256" key="15">
    <source>
        <dbReference type="ARBA" id="ARBA00023242"/>
    </source>
</evidence>
<evidence type="ECO:0000256" key="10">
    <source>
        <dbReference type="ARBA" id="ARBA00022843"/>
    </source>
</evidence>
<evidence type="ECO:0008006" key="26">
    <source>
        <dbReference type="Google" id="ProtNLM"/>
    </source>
</evidence>
<keyword evidence="10" id="KW-0832">Ubl conjugation</keyword>
<protein>
    <recommendedName>
        <fullName evidence="26">Zinc finger MYND domain-containing protein 11</fullName>
    </recommendedName>
</protein>
<dbReference type="SMART" id="SM00249">
    <property type="entry name" value="PHD"/>
    <property type="match status" value="1"/>
</dbReference>
<keyword evidence="14" id="KW-0804">Transcription</keyword>
<evidence type="ECO:0000256" key="19">
    <source>
        <dbReference type="SAM" id="MobiDB-lite"/>
    </source>
</evidence>
<dbReference type="InterPro" id="IPR001965">
    <property type="entry name" value="Znf_PHD"/>
</dbReference>
<dbReference type="SMART" id="SM00297">
    <property type="entry name" value="BROMO"/>
    <property type="match status" value="1"/>
</dbReference>
<feature type="region of interest" description="Disordered" evidence="19">
    <location>
        <begin position="357"/>
        <end position="480"/>
    </location>
</feature>
<keyword evidence="9" id="KW-0862">Zinc</keyword>
<comment type="subcellular location">
    <subcellularLocation>
        <location evidence="2">Chromosome</location>
    </subcellularLocation>
    <subcellularLocation>
        <location evidence="1">Nucleus</location>
    </subcellularLocation>
</comment>
<dbReference type="InterPro" id="IPR047269">
    <property type="entry name" value="ZMY11"/>
</dbReference>
<dbReference type="InterPro" id="IPR019787">
    <property type="entry name" value="Znf_PHD-finger"/>
</dbReference>
<dbReference type="InterPro" id="IPR036427">
    <property type="entry name" value="Bromodomain-like_sf"/>
</dbReference>
<dbReference type="InterPro" id="IPR048589">
    <property type="entry name" value="SAMD1-like_WH"/>
</dbReference>
<reference evidence="25" key="2">
    <citation type="journal article" date="2017" name="Front. Cell. Infect. Microbiol.">
        <title>Analysis of the Salivary Gland Transcriptome of Unfed and Partially Fed Amblyomma sculptum Ticks and Descriptive Proteome of the Saliva.</title>
        <authorList>
            <person name="Esteves E."/>
            <person name="Maruyama S.R."/>
            <person name="Kawahara R."/>
            <person name="Fujita A."/>
            <person name="Martins L.A."/>
            <person name="Righi A.A."/>
            <person name="Costa F.B."/>
            <person name="Palmisano G."/>
            <person name="Labruna M.B."/>
            <person name="Sa-Nunes A."/>
            <person name="Ribeiro J.M.C."/>
            <person name="Fogaca A.C."/>
        </authorList>
    </citation>
    <scope>NUCLEOTIDE SEQUENCE</scope>
</reference>
<dbReference type="SUPFAM" id="SSF63748">
    <property type="entry name" value="Tudor/PWWP/MBT"/>
    <property type="match status" value="1"/>
</dbReference>
<dbReference type="Pfam" id="PF00855">
    <property type="entry name" value="PWWP"/>
    <property type="match status" value="1"/>
</dbReference>
<dbReference type="InterPro" id="IPR000313">
    <property type="entry name" value="PWWP_dom"/>
</dbReference>
<dbReference type="SUPFAM" id="SSF144232">
    <property type="entry name" value="HIT/MYND zinc finger-like"/>
    <property type="match status" value="1"/>
</dbReference>
<keyword evidence="18" id="KW-0175">Coiled coil</keyword>
<sequence length="634" mass="73799">MATCKRRLSCPQTVQHLWDAIDSIRQQKQVSNLDRVANYMRRKHHLNVADTERQLGFAVRDNLLVSKKKVGSKGSKVGVEQEAFQLPEQPVEKDSHDWYCFECHRGGDVLLCTTCHRVYHIVCVKEDLSNEDKFVCTVCCQLKEKDPLKLKVDDMNILLSYTCLRLKDKTKDLHRLLSAEGDAWKQNHLIYQKMDLITMEEKTRNSEYMSLEEFHADAQTIVHNVVIYYGIHSCMADMARQMLRDCSYDLNEIRQCSACYRMSNEKRDKYWFCQPCDPPHDLVFAKQKGFPFWPAKVIRIDDQCYDVRFFGGYHQRALVDKANIKPITTSLKVIAAKRTTALNKALDELRRHQQLLEQQRRGGRAGEGTASTSVPRKRGRPPRVVPPSPPPPAPTHSTSGDEEEEKEDVDDDDEDDDDEEEEDKSGSEEQEESSEEEAPSSSSPPKRLRLKDESSSEDHNVVSSSCQESPSSRVSTSTQTHRKMLGGMNKTPAMEEIPVKCDCDTKYRQAFRELREKLEAKYREEKEHLVQQVREEVQKQSEADKLKEVSAVLERMRVELEQHKARDKEAREQDILKLQERHRQEISDTKKKQWCYNCEAEAIYHCCWNTLYCSVECQQVHWHKEHKRSCRRKQ</sequence>
<dbReference type="GO" id="GO:0140006">
    <property type="term" value="F:histone H3 reader activity"/>
    <property type="evidence" value="ECO:0007669"/>
    <property type="project" value="UniProtKB-ARBA"/>
</dbReference>
<evidence type="ECO:0000256" key="5">
    <source>
        <dbReference type="ARBA" id="ARBA00022499"/>
    </source>
</evidence>
<dbReference type="SUPFAM" id="SSF57903">
    <property type="entry name" value="FYVE/PHD zinc finger"/>
    <property type="match status" value="1"/>
</dbReference>
<keyword evidence="12" id="KW-0805">Transcription regulation</keyword>
<dbReference type="PROSITE" id="PS50812">
    <property type="entry name" value="PWWP"/>
    <property type="match status" value="1"/>
</dbReference>
<dbReference type="Pfam" id="PF23461">
    <property type="entry name" value="ZMYND11_CC"/>
    <property type="match status" value="1"/>
</dbReference>
<keyword evidence="3" id="KW-0158">Chromosome</keyword>
<dbReference type="Gene3D" id="6.10.140.2220">
    <property type="match status" value="1"/>
</dbReference>
<dbReference type="PROSITE" id="PS50865">
    <property type="entry name" value="ZF_MYND_2"/>
    <property type="match status" value="1"/>
</dbReference>
<evidence type="ECO:0000256" key="2">
    <source>
        <dbReference type="ARBA" id="ARBA00004286"/>
    </source>
</evidence>
<feature type="compositionally biased region" description="Acidic residues" evidence="19">
    <location>
        <begin position="400"/>
        <end position="438"/>
    </location>
</feature>
<evidence type="ECO:0000256" key="3">
    <source>
        <dbReference type="ARBA" id="ARBA00022454"/>
    </source>
</evidence>
<evidence type="ECO:0000256" key="8">
    <source>
        <dbReference type="ARBA" id="ARBA00022771"/>
    </source>
</evidence>
<dbReference type="InterPro" id="IPR057053">
    <property type="entry name" value="MYND_ZMYND11_ZMYD8"/>
</dbReference>
<dbReference type="InterPro" id="IPR057054">
    <property type="entry name" value="ZMYND11_CC"/>
</dbReference>
<dbReference type="GO" id="GO:0005694">
    <property type="term" value="C:chromosome"/>
    <property type="evidence" value="ECO:0007669"/>
    <property type="project" value="UniProtKB-SubCell"/>
</dbReference>
<evidence type="ECO:0000259" key="21">
    <source>
        <dbReference type="PROSITE" id="PS50016"/>
    </source>
</evidence>
<dbReference type="GO" id="GO:0003714">
    <property type="term" value="F:transcription corepressor activity"/>
    <property type="evidence" value="ECO:0007669"/>
    <property type="project" value="InterPro"/>
</dbReference>
<dbReference type="FunFam" id="6.10.140.2220:FF:000002">
    <property type="entry name" value="Protein kinase C-binding protein 1 isoform C"/>
    <property type="match status" value="1"/>
</dbReference>
<feature type="compositionally biased region" description="Low complexity" evidence="19">
    <location>
        <begin position="461"/>
        <end position="475"/>
    </location>
</feature>
<keyword evidence="13 16" id="KW-0103">Bromodomain</keyword>
<dbReference type="GO" id="GO:0008270">
    <property type="term" value="F:zinc ion binding"/>
    <property type="evidence" value="ECO:0007669"/>
    <property type="project" value="UniProtKB-KW"/>
</dbReference>
<dbReference type="PROSITE" id="PS01359">
    <property type="entry name" value="ZF_PHD_1"/>
    <property type="match status" value="1"/>
</dbReference>
<dbReference type="GO" id="GO:0003677">
    <property type="term" value="F:DNA binding"/>
    <property type="evidence" value="ECO:0007669"/>
    <property type="project" value="InterPro"/>
</dbReference>
<evidence type="ECO:0000256" key="16">
    <source>
        <dbReference type="PROSITE-ProRule" id="PRU00035"/>
    </source>
</evidence>
<keyword evidence="4" id="KW-0678">Repressor</keyword>
<dbReference type="InterPro" id="IPR013083">
    <property type="entry name" value="Znf_RING/FYVE/PHD"/>
</dbReference>
<feature type="domain" description="MYND-type" evidence="23">
    <location>
        <begin position="595"/>
        <end position="630"/>
    </location>
</feature>
<dbReference type="Pfam" id="PF21524">
    <property type="entry name" value="SAMD1_WH"/>
    <property type="match status" value="1"/>
</dbReference>
<keyword evidence="8 17" id="KW-0863">Zinc-finger</keyword>
<accession>A0A1E1XKV5</accession>
<proteinExistence type="evidence at transcript level"/>
<dbReference type="GO" id="GO:0034243">
    <property type="term" value="P:regulation of transcription elongation by RNA polymerase II"/>
    <property type="evidence" value="ECO:0007669"/>
    <property type="project" value="InterPro"/>
</dbReference>
<organism evidence="25">
    <name type="scientific">Amblyomma sculptum</name>
    <name type="common">Tick</name>
    <dbReference type="NCBI Taxonomy" id="1581419"/>
    <lineage>
        <taxon>Eukaryota</taxon>
        <taxon>Metazoa</taxon>
        <taxon>Ecdysozoa</taxon>
        <taxon>Arthropoda</taxon>
        <taxon>Chelicerata</taxon>
        <taxon>Arachnida</taxon>
        <taxon>Acari</taxon>
        <taxon>Parasitiformes</taxon>
        <taxon>Ixodida</taxon>
        <taxon>Ixodoidea</taxon>
        <taxon>Ixodidae</taxon>
        <taxon>Amblyomminae</taxon>
        <taxon>Amblyomma</taxon>
    </lineage>
</organism>
<dbReference type="Gene3D" id="3.30.40.10">
    <property type="entry name" value="Zinc/RING finger domain, C3HC4 (zinc finger)"/>
    <property type="match status" value="1"/>
</dbReference>
<evidence type="ECO:0000256" key="6">
    <source>
        <dbReference type="ARBA" id="ARBA00022553"/>
    </source>
</evidence>
<evidence type="ECO:0000259" key="24">
    <source>
        <dbReference type="PROSITE" id="PS52014"/>
    </source>
</evidence>
<dbReference type="AlphaFoldDB" id="A0A1E1XKV5"/>
<keyword evidence="11" id="KW-0156">Chromatin regulator</keyword>
<dbReference type="PROSITE" id="PS01360">
    <property type="entry name" value="ZF_MYND_1"/>
    <property type="match status" value="1"/>
</dbReference>
<evidence type="ECO:0000259" key="23">
    <source>
        <dbReference type="PROSITE" id="PS50865"/>
    </source>
</evidence>
<evidence type="ECO:0000256" key="13">
    <source>
        <dbReference type="ARBA" id="ARBA00023117"/>
    </source>
</evidence>
<feature type="domain" description="PHD-type" evidence="21">
    <location>
        <begin position="97"/>
        <end position="142"/>
    </location>
</feature>
<dbReference type="PANTHER" id="PTHR46379">
    <property type="entry name" value="ZINC FINGER MYND DOMAIN-CONTAINING"/>
    <property type="match status" value="1"/>
</dbReference>
<dbReference type="InterPro" id="IPR019786">
    <property type="entry name" value="Zinc_finger_PHD-type_CS"/>
</dbReference>
<feature type="domain" description="SAMD1-like winged helix (WH)" evidence="24">
    <location>
        <begin position="5"/>
        <end position="81"/>
    </location>
</feature>
<dbReference type="PROSITE" id="PS50014">
    <property type="entry name" value="BROMODOMAIN_2"/>
    <property type="match status" value="1"/>
</dbReference>
<keyword evidence="15" id="KW-0539">Nucleus</keyword>
<evidence type="ECO:0000259" key="20">
    <source>
        <dbReference type="PROSITE" id="PS50014"/>
    </source>
</evidence>
<dbReference type="CDD" id="cd20159">
    <property type="entry name" value="PWWP_BS69"/>
    <property type="match status" value="1"/>
</dbReference>
<dbReference type="InterPro" id="IPR011011">
    <property type="entry name" value="Znf_FYVE_PHD"/>
</dbReference>
<feature type="domain" description="PWWP" evidence="22">
    <location>
        <begin position="279"/>
        <end position="330"/>
    </location>
</feature>
<keyword evidence="6" id="KW-0597">Phosphoprotein</keyword>
<evidence type="ECO:0000256" key="7">
    <source>
        <dbReference type="ARBA" id="ARBA00022723"/>
    </source>
</evidence>
<evidence type="ECO:0000259" key="22">
    <source>
        <dbReference type="PROSITE" id="PS50812"/>
    </source>
</evidence>
<dbReference type="InterPro" id="IPR047268">
    <property type="entry name" value="PWWP_BS69"/>
</dbReference>
<dbReference type="InterPro" id="IPR001487">
    <property type="entry name" value="Bromodomain"/>
</dbReference>
<evidence type="ECO:0000256" key="1">
    <source>
        <dbReference type="ARBA" id="ARBA00004123"/>
    </source>
</evidence>
<dbReference type="EMBL" id="GFAA01003464">
    <property type="protein sequence ID" value="JAT99970.1"/>
    <property type="molecule type" value="mRNA"/>
</dbReference>
<keyword evidence="5" id="KW-1017">Isopeptide bond</keyword>
<dbReference type="SMART" id="SM00293">
    <property type="entry name" value="PWWP"/>
    <property type="match status" value="1"/>
</dbReference>
<feature type="coiled-coil region" evidence="18">
    <location>
        <begin position="508"/>
        <end position="573"/>
    </location>
</feature>